<dbReference type="EMBL" id="QXQA01000017">
    <property type="protein sequence ID" value="RIX49992.1"/>
    <property type="molecule type" value="Genomic_DNA"/>
</dbReference>
<gene>
    <name evidence="1" type="ORF">D3P08_22250</name>
</gene>
<dbReference type="AlphaFoldDB" id="A0A3A1US42"/>
<name>A0A3A1US42_9BACL</name>
<accession>A0A3A1US42</accession>
<proteinExistence type="predicted"/>
<evidence type="ECO:0000313" key="1">
    <source>
        <dbReference type="EMBL" id="RIX49992.1"/>
    </source>
</evidence>
<dbReference type="OrthoDB" id="2361182at2"/>
<dbReference type="InterPro" id="IPR046155">
    <property type="entry name" value="DUF6157"/>
</dbReference>
<reference evidence="1 2" key="1">
    <citation type="submission" date="2018-09" db="EMBL/GenBank/DDBJ databases">
        <title>Paenibacillus aracenensis nov. sp. isolated from a cave in southern Spain.</title>
        <authorList>
            <person name="Jurado V."/>
            <person name="Gutierrez-Patricio S."/>
            <person name="Gonzalez-Pimentel J.L."/>
            <person name="Miller A.Z."/>
            <person name="Laiz L."/>
            <person name="Saiz-Jimenez C."/>
        </authorList>
    </citation>
    <scope>NUCLEOTIDE SEQUENCE [LARGE SCALE GENOMIC DNA]</scope>
    <source>
        <strain evidence="1 2">DSM 22867</strain>
    </source>
</reference>
<keyword evidence="2" id="KW-1185">Reference proteome</keyword>
<protein>
    <submittedName>
        <fullName evidence="1">Uncharacterized protein</fullName>
    </submittedName>
</protein>
<dbReference type="Proteomes" id="UP000266482">
    <property type="component" value="Unassembled WGS sequence"/>
</dbReference>
<dbReference type="RefSeq" id="WP_119602320.1">
    <property type="nucleotide sequence ID" value="NZ_QXQA01000017.1"/>
</dbReference>
<organism evidence="1 2">
    <name type="scientific">Paenibacillus nanensis</name>
    <dbReference type="NCBI Taxonomy" id="393251"/>
    <lineage>
        <taxon>Bacteria</taxon>
        <taxon>Bacillati</taxon>
        <taxon>Bacillota</taxon>
        <taxon>Bacilli</taxon>
        <taxon>Bacillales</taxon>
        <taxon>Paenibacillaceae</taxon>
        <taxon>Paenibacillus</taxon>
    </lineage>
</organism>
<sequence length="136" mass="15540">MKDHNHYNVFIEVAEDCPVSKAEIPKAKGESITVPVLQYEMIANHPYRYTQEDVLFEVFAARNHIPDQEKQASREAFFSKGQACLRTSSLGKRYGWGIHHDQNGKVALYAMESDEYKAFLTDANIKRVKAMRSSKA</sequence>
<evidence type="ECO:0000313" key="2">
    <source>
        <dbReference type="Proteomes" id="UP000266482"/>
    </source>
</evidence>
<comment type="caution">
    <text evidence="1">The sequence shown here is derived from an EMBL/GenBank/DDBJ whole genome shotgun (WGS) entry which is preliminary data.</text>
</comment>
<dbReference type="Pfam" id="PF19654">
    <property type="entry name" value="DUF6157"/>
    <property type="match status" value="1"/>
</dbReference>